<feature type="transmembrane region" description="Helical" evidence="5">
    <location>
        <begin position="212"/>
        <end position="233"/>
    </location>
</feature>
<feature type="transmembrane region" description="Helical" evidence="5">
    <location>
        <begin position="188"/>
        <end position="206"/>
    </location>
</feature>
<evidence type="ECO:0000256" key="2">
    <source>
        <dbReference type="ARBA" id="ARBA00022692"/>
    </source>
</evidence>
<proteinExistence type="predicted"/>
<feature type="transmembrane region" description="Helical" evidence="5">
    <location>
        <begin position="354"/>
        <end position="373"/>
    </location>
</feature>
<protein>
    <recommendedName>
        <fullName evidence="6">Major facilitator superfamily (MFS) profile domain-containing protein</fullName>
    </recommendedName>
</protein>
<dbReference type="PANTHER" id="PTHR10924:SF6">
    <property type="entry name" value="SOLUTE CARRIER FAMILY 49 MEMBER A3"/>
    <property type="match status" value="1"/>
</dbReference>
<keyword evidence="8" id="KW-1185">Reference proteome</keyword>
<name>A0A8H7VCM7_9FUNG</name>
<dbReference type="PROSITE" id="PS50850">
    <property type="entry name" value="MFS"/>
    <property type="match status" value="1"/>
</dbReference>
<feature type="transmembrane region" description="Helical" evidence="5">
    <location>
        <begin position="120"/>
        <end position="142"/>
    </location>
</feature>
<feature type="transmembrane region" description="Helical" evidence="5">
    <location>
        <begin position="93"/>
        <end position="113"/>
    </location>
</feature>
<dbReference type="EMBL" id="JAEPRD010000015">
    <property type="protein sequence ID" value="KAG2209544.1"/>
    <property type="molecule type" value="Genomic_DNA"/>
</dbReference>
<organism evidence="7 8">
    <name type="scientific">Mucor saturninus</name>
    <dbReference type="NCBI Taxonomy" id="64648"/>
    <lineage>
        <taxon>Eukaryota</taxon>
        <taxon>Fungi</taxon>
        <taxon>Fungi incertae sedis</taxon>
        <taxon>Mucoromycota</taxon>
        <taxon>Mucoromycotina</taxon>
        <taxon>Mucoromycetes</taxon>
        <taxon>Mucorales</taxon>
        <taxon>Mucorineae</taxon>
        <taxon>Mucoraceae</taxon>
        <taxon>Mucor</taxon>
    </lineage>
</organism>
<comment type="subcellular location">
    <subcellularLocation>
        <location evidence="1">Membrane</location>
        <topology evidence="1">Multi-pass membrane protein</topology>
    </subcellularLocation>
</comment>
<feature type="transmembrane region" description="Helical" evidence="5">
    <location>
        <begin position="428"/>
        <end position="447"/>
    </location>
</feature>
<feature type="transmembrane region" description="Helical" evidence="5">
    <location>
        <begin position="299"/>
        <end position="322"/>
    </location>
</feature>
<evidence type="ECO:0000259" key="6">
    <source>
        <dbReference type="PROSITE" id="PS50850"/>
    </source>
</evidence>
<dbReference type="InterPro" id="IPR036259">
    <property type="entry name" value="MFS_trans_sf"/>
</dbReference>
<dbReference type="InterPro" id="IPR020846">
    <property type="entry name" value="MFS_dom"/>
</dbReference>
<feature type="transmembrane region" description="Helical" evidence="5">
    <location>
        <begin position="148"/>
        <end position="168"/>
    </location>
</feature>
<dbReference type="GO" id="GO:0022857">
    <property type="term" value="F:transmembrane transporter activity"/>
    <property type="evidence" value="ECO:0007669"/>
    <property type="project" value="InterPro"/>
</dbReference>
<feature type="transmembrane region" description="Helical" evidence="5">
    <location>
        <begin position="265"/>
        <end position="287"/>
    </location>
</feature>
<dbReference type="SUPFAM" id="SSF103473">
    <property type="entry name" value="MFS general substrate transporter"/>
    <property type="match status" value="1"/>
</dbReference>
<evidence type="ECO:0000256" key="3">
    <source>
        <dbReference type="ARBA" id="ARBA00022989"/>
    </source>
</evidence>
<dbReference type="Proteomes" id="UP000603453">
    <property type="component" value="Unassembled WGS sequence"/>
</dbReference>
<dbReference type="GO" id="GO:0016020">
    <property type="term" value="C:membrane"/>
    <property type="evidence" value="ECO:0007669"/>
    <property type="project" value="UniProtKB-SubCell"/>
</dbReference>
<dbReference type="InterPro" id="IPR011701">
    <property type="entry name" value="MFS"/>
</dbReference>
<evidence type="ECO:0000313" key="7">
    <source>
        <dbReference type="EMBL" id="KAG2209544.1"/>
    </source>
</evidence>
<feature type="transmembrane region" description="Helical" evidence="5">
    <location>
        <begin position="394"/>
        <end position="416"/>
    </location>
</feature>
<comment type="caution">
    <text evidence="7">The sequence shown here is derived from an EMBL/GenBank/DDBJ whole genome shotgun (WGS) entry which is preliminary data.</text>
</comment>
<sequence>MMRASFTSNIEKARLSKIGTVTLIKGDDCSSIITASNVLYDEPIVYGTTWIAWLHVVNIMLVNGASSLMWASASSAPVAVSEWMQVNYTALNWLSNLSAVINTLCSLITGWSYQRFGIKANVLFAAGMNFIGCWIRCIAIIVPEHHRYTVMMAGQFFASLGGAFVYNISAKLASVWFAPQHRGVANTLSTLSVGMALAPVLIPLLCPTPEQVPWMLIVVSIISTACTIPSVFLPSSPRIPSSPSANQERMDFKQAVKCLARNPGFIWVTILCAVNSGMVFSVATLIIEAISPIGYTDVQSGICASASVIAGFAGGMLSGYWAGKTAQHIMLIKIFTPMMVFTYLMLIFEMIPNAFSVILIACILNGFFAYALLPIHLELACELSYPVPESVSSSLLWVISTAATLIFSVVIDALRAGPEANPPKNMKLAMIVACIIVAVGSIPTIWLKGDLKRTAFDKQVTDEKIEL</sequence>
<evidence type="ECO:0000256" key="5">
    <source>
        <dbReference type="SAM" id="Phobius"/>
    </source>
</evidence>
<dbReference type="AlphaFoldDB" id="A0A8H7VCM7"/>
<keyword evidence="2 5" id="KW-0812">Transmembrane</keyword>
<evidence type="ECO:0000256" key="1">
    <source>
        <dbReference type="ARBA" id="ARBA00004141"/>
    </source>
</evidence>
<dbReference type="PANTHER" id="PTHR10924">
    <property type="entry name" value="MAJOR FACILITATOR SUPERFAMILY PROTEIN-RELATED"/>
    <property type="match status" value="1"/>
</dbReference>
<evidence type="ECO:0000256" key="4">
    <source>
        <dbReference type="ARBA" id="ARBA00023136"/>
    </source>
</evidence>
<gene>
    <name evidence="7" type="ORF">INT47_008388</name>
</gene>
<reference evidence="7" key="1">
    <citation type="submission" date="2020-12" db="EMBL/GenBank/DDBJ databases">
        <title>Metabolic potential, ecology and presence of endohyphal bacteria is reflected in genomic diversity of Mucoromycotina.</title>
        <authorList>
            <person name="Muszewska A."/>
            <person name="Okrasinska A."/>
            <person name="Steczkiewicz K."/>
            <person name="Drgas O."/>
            <person name="Orlowska M."/>
            <person name="Perlinska-Lenart U."/>
            <person name="Aleksandrzak-Piekarczyk T."/>
            <person name="Szatraj K."/>
            <person name="Zielenkiewicz U."/>
            <person name="Pilsyk S."/>
            <person name="Malc E."/>
            <person name="Mieczkowski P."/>
            <person name="Kruszewska J.S."/>
            <person name="Biernat P."/>
            <person name="Pawlowska J."/>
        </authorList>
    </citation>
    <scope>NUCLEOTIDE SEQUENCE</scope>
    <source>
        <strain evidence="7">WA0000017839</strain>
    </source>
</reference>
<feature type="domain" description="Major facilitator superfamily (MFS) profile" evidence="6">
    <location>
        <begin position="44"/>
        <end position="452"/>
    </location>
</feature>
<dbReference type="OrthoDB" id="422206at2759"/>
<dbReference type="Pfam" id="PF07690">
    <property type="entry name" value="MFS_1"/>
    <property type="match status" value="1"/>
</dbReference>
<keyword evidence="3 5" id="KW-1133">Transmembrane helix</keyword>
<feature type="transmembrane region" description="Helical" evidence="5">
    <location>
        <begin position="329"/>
        <end position="348"/>
    </location>
</feature>
<keyword evidence="4 5" id="KW-0472">Membrane</keyword>
<evidence type="ECO:0000313" key="8">
    <source>
        <dbReference type="Proteomes" id="UP000603453"/>
    </source>
</evidence>
<dbReference type="InterPro" id="IPR049680">
    <property type="entry name" value="FLVCR1-2_SLC49-like"/>
</dbReference>
<feature type="transmembrane region" description="Helical" evidence="5">
    <location>
        <begin position="50"/>
        <end position="73"/>
    </location>
</feature>
<dbReference type="Gene3D" id="1.20.1250.20">
    <property type="entry name" value="MFS general substrate transporter like domains"/>
    <property type="match status" value="2"/>
</dbReference>
<accession>A0A8H7VCM7</accession>